<dbReference type="InterPro" id="IPR030184">
    <property type="entry name" value="WAT1-related"/>
</dbReference>
<feature type="transmembrane region" description="Helical" evidence="6">
    <location>
        <begin position="184"/>
        <end position="204"/>
    </location>
</feature>
<dbReference type="OrthoDB" id="1728340at2759"/>
<feature type="domain" description="EamA" evidence="7">
    <location>
        <begin position="61"/>
        <end position="196"/>
    </location>
</feature>
<evidence type="ECO:0000256" key="1">
    <source>
        <dbReference type="ARBA" id="ARBA00004141"/>
    </source>
</evidence>
<feature type="transmembrane region" description="Helical" evidence="6">
    <location>
        <begin position="248"/>
        <end position="269"/>
    </location>
</feature>
<feature type="transmembrane region" description="Helical" evidence="6">
    <location>
        <begin position="24"/>
        <end position="43"/>
    </location>
</feature>
<dbReference type="Pfam" id="PF00892">
    <property type="entry name" value="EamA"/>
    <property type="match status" value="1"/>
</dbReference>
<comment type="caution">
    <text evidence="8">The sequence shown here is derived from an EMBL/GenBank/DDBJ whole genome shotgun (WGS) entry which is preliminary data.</text>
</comment>
<accession>A0A834HBS7</accession>
<comment type="similarity">
    <text evidence="2">Belongs to the drug/metabolite transporter (DMT) superfamily. Plant drug/metabolite exporter (P-DME) (TC 2.A.7.4) family.</text>
</comment>
<dbReference type="Proteomes" id="UP000626092">
    <property type="component" value="Unassembled WGS sequence"/>
</dbReference>
<reference evidence="8" key="1">
    <citation type="submission" date="2019-11" db="EMBL/GenBank/DDBJ databases">
        <authorList>
            <person name="Liu Y."/>
            <person name="Hou J."/>
            <person name="Li T.-Q."/>
            <person name="Guan C.-H."/>
            <person name="Wu X."/>
            <person name="Wu H.-Z."/>
            <person name="Ling F."/>
            <person name="Zhang R."/>
            <person name="Shi X.-G."/>
            <person name="Ren J.-P."/>
            <person name="Chen E.-F."/>
            <person name="Sun J.-M."/>
        </authorList>
    </citation>
    <scope>NUCLEOTIDE SEQUENCE</scope>
    <source>
        <strain evidence="8">Adult_tree_wgs_1</strain>
        <tissue evidence="8">Leaves</tissue>
    </source>
</reference>
<keyword evidence="9" id="KW-1185">Reference proteome</keyword>
<evidence type="ECO:0000313" key="8">
    <source>
        <dbReference type="EMBL" id="KAF7148284.1"/>
    </source>
</evidence>
<keyword evidence="3 6" id="KW-0812">Transmembrane</keyword>
<gene>
    <name evidence="8" type="ORF">RHSIM_Rhsim03G0261900</name>
</gene>
<organism evidence="8 9">
    <name type="scientific">Rhododendron simsii</name>
    <name type="common">Sims's rhododendron</name>
    <dbReference type="NCBI Taxonomy" id="118357"/>
    <lineage>
        <taxon>Eukaryota</taxon>
        <taxon>Viridiplantae</taxon>
        <taxon>Streptophyta</taxon>
        <taxon>Embryophyta</taxon>
        <taxon>Tracheophyta</taxon>
        <taxon>Spermatophyta</taxon>
        <taxon>Magnoliopsida</taxon>
        <taxon>eudicotyledons</taxon>
        <taxon>Gunneridae</taxon>
        <taxon>Pentapetalae</taxon>
        <taxon>asterids</taxon>
        <taxon>Ericales</taxon>
        <taxon>Ericaceae</taxon>
        <taxon>Ericoideae</taxon>
        <taxon>Rhodoreae</taxon>
        <taxon>Rhododendron</taxon>
    </lineage>
</organism>
<feature type="transmembrane region" description="Helical" evidence="6">
    <location>
        <begin position="343"/>
        <end position="362"/>
    </location>
</feature>
<dbReference type="GO" id="GO:0022857">
    <property type="term" value="F:transmembrane transporter activity"/>
    <property type="evidence" value="ECO:0007669"/>
    <property type="project" value="InterPro"/>
</dbReference>
<evidence type="ECO:0000259" key="7">
    <source>
        <dbReference type="Pfam" id="PF00892"/>
    </source>
</evidence>
<sequence>MWKLLVRSTDTPSPMLASIYSGQWVYVSPYILVNHLVVFWQLIKCTLYIDMSGIDYYKPVMAMIGMQLTYAGVALSTRAALLQGMSPSVFVFYRQGVATLVIAPIAYFARRSERSCLGLRSFCLIFLASLVGVAINQNIYFEGIYLASSSMGSALFNLVPAITFVAAFVIGLEKVDIRTLRSIAKIIGTVLCVGGAVSMVLLRGPKLLNNSGSKNWLVGSFLLFGSSCCWSFWIIFQVPVSASYPDHLSLSAWMCFMATFQSGTIALFLERNPEAWILHSYLELASCLYAVRIWLVLWIKDSKINSKPSKSTHNIEEFKRIGIIGSATSFFVQAWCISRRGPLFCAMFSPLATVIVTIFASIFLHEEIYIGSLIGAVGVIIGLYVVLWGKAQDHEKLETDTVSISNDDQSTIAEILVDGSSKNMTCTSTTDLKKPFLFV</sequence>
<dbReference type="AlphaFoldDB" id="A0A834HBS7"/>
<feature type="transmembrane region" description="Helical" evidence="6">
    <location>
        <begin position="91"/>
        <end position="109"/>
    </location>
</feature>
<feature type="transmembrane region" description="Helical" evidence="6">
    <location>
        <begin position="216"/>
        <end position="236"/>
    </location>
</feature>
<dbReference type="SUPFAM" id="SSF103481">
    <property type="entry name" value="Multidrug resistance efflux transporter EmrE"/>
    <property type="match status" value="2"/>
</dbReference>
<feature type="transmembrane region" description="Helical" evidence="6">
    <location>
        <begin position="368"/>
        <end position="387"/>
    </location>
</feature>
<dbReference type="PANTHER" id="PTHR31218">
    <property type="entry name" value="WAT1-RELATED PROTEIN"/>
    <property type="match status" value="1"/>
</dbReference>
<name>A0A834HBS7_RHOSS</name>
<feature type="transmembrane region" description="Helical" evidence="6">
    <location>
        <begin position="281"/>
        <end position="299"/>
    </location>
</feature>
<keyword evidence="4 6" id="KW-1133">Transmembrane helix</keyword>
<evidence type="ECO:0000256" key="3">
    <source>
        <dbReference type="ARBA" id="ARBA00022692"/>
    </source>
</evidence>
<evidence type="ECO:0000256" key="4">
    <source>
        <dbReference type="ARBA" id="ARBA00022989"/>
    </source>
</evidence>
<evidence type="ECO:0000256" key="6">
    <source>
        <dbReference type="SAM" id="Phobius"/>
    </source>
</evidence>
<feature type="transmembrane region" description="Helical" evidence="6">
    <location>
        <begin position="153"/>
        <end position="172"/>
    </location>
</feature>
<comment type="subcellular location">
    <subcellularLocation>
        <location evidence="1">Membrane</location>
        <topology evidence="1">Multi-pass membrane protein</topology>
    </subcellularLocation>
</comment>
<proteinExistence type="inferred from homology"/>
<dbReference type="GO" id="GO:0016020">
    <property type="term" value="C:membrane"/>
    <property type="evidence" value="ECO:0007669"/>
    <property type="project" value="UniProtKB-SubCell"/>
</dbReference>
<dbReference type="EMBL" id="WJXA01000003">
    <property type="protein sequence ID" value="KAF7148284.1"/>
    <property type="molecule type" value="Genomic_DNA"/>
</dbReference>
<evidence type="ECO:0000256" key="5">
    <source>
        <dbReference type="ARBA" id="ARBA00023136"/>
    </source>
</evidence>
<keyword evidence="5 6" id="KW-0472">Membrane</keyword>
<protein>
    <recommendedName>
        <fullName evidence="7">EamA domain-containing protein</fullName>
    </recommendedName>
</protein>
<dbReference type="InterPro" id="IPR000620">
    <property type="entry name" value="EamA_dom"/>
</dbReference>
<feature type="transmembrane region" description="Helical" evidence="6">
    <location>
        <begin position="121"/>
        <end position="141"/>
    </location>
</feature>
<dbReference type="InterPro" id="IPR037185">
    <property type="entry name" value="EmrE-like"/>
</dbReference>
<evidence type="ECO:0000256" key="2">
    <source>
        <dbReference type="ARBA" id="ARBA00007635"/>
    </source>
</evidence>
<evidence type="ECO:0000313" key="9">
    <source>
        <dbReference type="Proteomes" id="UP000626092"/>
    </source>
</evidence>
<feature type="transmembrane region" description="Helical" evidence="6">
    <location>
        <begin position="64"/>
        <end position="85"/>
    </location>
</feature>